<feature type="short sequence motif" description="DGA/G" evidence="4">
    <location>
        <begin position="152"/>
        <end position="154"/>
    </location>
</feature>
<dbReference type="Pfam" id="PF01734">
    <property type="entry name" value="Patatin"/>
    <property type="match status" value="1"/>
</dbReference>
<dbReference type="GO" id="GO:0016042">
    <property type="term" value="P:lipid catabolic process"/>
    <property type="evidence" value="ECO:0007669"/>
    <property type="project" value="UniProtKB-UniRule"/>
</dbReference>
<dbReference type="SUPFAM" id="SSF52151">
    <property type="entry name" value="FabD/lysophospholipase-like"/>
    <property type="match status" value="1"/>
</dbReference>
<keyword evidence="7" id="KW-1185">Reference proteome</keyword>
<dbReference type="KEGG" id="nth:Nther_1351"/>
<accession>B2A2L9</accession>
<gene>
    <name evidence="6" type="ordered locus">Nther_1351</name>
</gene>
<dbReference type="eggNOG" id="COG1752">
    <property type="taxonomic scope" value="Bacteria"/>
</dbReference>
<comment type="caution">
    <text evidence="4">Lacks conserved residue(s) required for the propagation of feature annotation.</text>
</comment>
<name>B2A2L9_NATTJ</name>
<dbReference type="Gene3D" id="3.40.1090.10">
    <property type="entry name" value="Cytosolic phospholipase A2 catalytic domain"/>
    <property type="match status" value="2"/>
</dbReference>
<dbReference type="PROSITE" id="PS51635">
    <property type="entry name" value="PNPLA"/>
    <property type="match status" value="1"/>
</dbReference>
<proteinExistence type="predicted"/>
<dbReference type="InterPro" id="IPR002641">
    <property type="entry name" value="PNPLA_dom"/>
</dbReference>
<dbReference type="InParanoid" id="B2A2L9"/>
<evidence type="ECO:0000256" key="1">
    <source>
        <dbReference type="ARBA" id="ARBA00022801"/>
    </source>
</evidence>
<dbReference type="Proteomes" id="UP000001683">
    <property type="component" value="Chromosome"/>
</dbReference>
<dbReference type="GO" id="GO:0016787">
    <property type="term" value="F:hydrolase activity"/>
    <property type="evidence" value="ECO:0007669"/>
    <property type="project" value="UniProtKB-UniRule"/>
</dbReference>
<dbReference type="HOGENOM" id="CLU_047251_0_1_9"/>
<dbReference type="InterPro" id="IPR016035">
    <property type="entry name" value="Acyl_Trfase/lysoPLipase"/>
</dbReference>
<sequence length="256" mass="27567">MTKKIGLALSAGSARGLAHIGVLKTLIDNNIPIDCIAGTSMGSMVGGLYAAGIPIDIIEGLSLNLTQKKWVDIGVPRKGFIRGDKVLQILRMLTKDSAIENTKIPFGCVATELNTGERIVYKQGNLAEAIRASISIPGVFTPYEYEGKTLVDGALVDRLPVSLCRALGADCVISVDVSTHVSNASITNIFDVIVQSMNIMQAEMLKERREDSDILIRPDVQSITPNQFQKAEEAIEAGKEACQEVLPALKQVVEEC</sequence>
<protein>
    <submittedName>
        <fullName evidence="6">Patatin</fullName>
    </submittedName>
</protein>
<organism evidence="6 7">
    <name type="scientific">Natranaerobius thermophilus (strain ATCC BAA-1301 / DSM 18059 / JW/NM-WN-LF)</name>
    <dbReference type="NCBI Taxonomy" id="457570"/>
    <lineage>
        <taxon>Bacteria</taxon>
        <taxon>Bacillati</taxon>
        <taxon>Bacillota</taxon>
        <taxon>Clostridia</taxon>
        <taxon>Natranaerobiales</taxon>
        <taxon>Natranaerobiaceae</taxon>
        <taxon>Natranaerobius</taxon>
    </lineage>
</organism>
<dbReference type="EMBL" id="CP001034">
    <property type="protein sequence ID" value="ACB84934.1"/>
    <property type="molecule type" value="Genomic_DNA"/>
</dbReference>
<evidence type="ECO:0000256" key="4">
    <source>
        <dbReference type="PROSITE-ProRule" id="PRU01161"/>
    </source>
</evidence>
<feature type="active site" description="Proton acceptor" evidence="4">
    <location>
        <position position="152"/>
    </location>
</feature>
<reference evidence="6 7" key="2">
    <citation type="journal article" date="2011" name="J. Bacteriol.">
        <title>Complete genome sequence of the anaerobic, halophilic alkalithermophile Natranaerobius thermophilus JW/NM-WN-LF.</title>
        <authorList>
            <person name="Zhao B."/>
            <person name="Mesbah N.M."/>
            <person name="Dalin E."/>
            <person name="Goodwin L."/>
            <person name="Nolan M."/>
            <person name="Pitluck S."/>
            <person name="Chertkov O."/>
            <person name="Brettin T.S."/>
            <person name="Han J."/>
            <person name="Larimer F.W."/>
            <person name="Land M.L."/>
            <person name="Hauser L."/>
            <person name="Kyrpides N."/>
            <person name="Wiegel J."/>
        </authorList>
    </citation>
    <scope>NUCLEOTIDE SEQUENCE [LARGE SCALE GENOMIC DNA]</scope>
    <source>
        <strain evidence="7">ATCC BAA-1301 / DSM 18059 / JW/NM-WN-LF</strain>
    </source>
</reference>
<dbReference type="OrthoDB" id="9770965at2"/>
<dbReference type="FunCoup" id="B2A2L9">
    <property type="interactions" value="44"/>
</dbReference>
<dbReference type="AlphaFoldDB" id="B2A2L9"/>
<evidence type="ECO:0000256" key="3">
    <source>
        <dbReference type="ARBA" id="ARBA00023098"/>
    </source>
</evidence>
<feature type="active site" description="Nucleophile" evidence="4">
    <location>
        <position position="40"/>
    </location>
</feature>
<evidence type="ECO:0000256" key="2">
    <source>
        <dbReference type="ARBA" id="ARBA00022963"/>
    </source>
</evidence>
<feature type="domain" description="PNPLA" evidence="5">
    <location>
        <begin position="7"/>
        <end position="165"/>
    </location>
</feature>
<evidence type="ECO:0000259" key="5">
    <source>
        <dbReference type="PROSITE" id="PS51635"/>
    </source>
</evidence>
<keyword evidence="1 4" id="KW-0378">Hydrolase</keyword>
<keyword evidence="2 4" id="KW-0442">Lipid degradation</keyword>
<dbReference type="STRING" id="457570.Nther_1351"/>
<reference evidence="6 7" key="1">
    <citation type="submission" date="2008-04" db="EMBL/GenBank/DDBJ databases">
        <title>Complete sequence of chromosome of Natranaerobius thermophilus JW/NM-WN-LF.</title>
        <authorList>
            <consortium name="US DOE Joint Genome Institute"/>
            <person name="Copeland A."/>
            <person name="Lucas S."/>
            <person name="Lapidus A."/>
            <person name="Glavina del Rio T."/>
            <person name="Dalin E."/>
            <person name="Tice H."/>
            <person name="Bruce D."/>
            <person name="Goodwin L."/>
            <person name="Pitluck S."/>
            <person name="Chertkov O."/>
            <person name="Brettin T."/>
            <person name="Detter J.C."/>
            <person name="Han C."/>
            <person name="Kuske C.R."/>
            <person name="Schmutz J."/>
            <person name="Larimer F."/>
            <person name="Land M."/>
            <person name="Hauser L."/>
            <person name="Kyrpides N."/>
            <person name="Lykidis A."/>
            <person name="Mesbah N.M."/>
            <person name="Wiegel J."/>
        </authorList>
    </citation>
    <scope>NUCLEOTIDE SEQUENCE [LARGE SCALE GENOMIC DNA]</scope>
    <source>
        <strain evidence="7">ATCC BAA-1301 / DSM 18059 / JW/NM-WN-LF</strain>
    </source>
</reference>
<keyword evidence="3 4" id="KW-0443">Lipid metabolism</keyword>
<evidence type="ECO:0000313" key="6">
    <source>
        <dbReference type="EMBL" id="ACB84934.1"/>
    </source>
</evidence>
<dbReference type="InterPro" id="IPR050301">
    <property type="entry name" value="NTE"/>
</dbReference>
<evidence type="ECO:0000313" key="7">
    <source>
        <dbReference type="Proteomes" id="UP000001683"/>
    </source>
</evidence>
<dbReference type="PANTHER" id="PTHR14226:SF76">
    <property type="entry name" value="NTE FAMILY PROTEIN RSSA"/>
    <property type="match status" value="1"/>
</dbReference>
<feature type="short sequence motif" description="GXSXG" evidence="4">
    <location>
        <begin position="38"/>
        <end position="42"/>
    </location>
</feature>
<dbReference type="PANTHER" id="PTHR14226">
    <property type="entry name" value="NEUROPATHY TARGET ESTERASE/SWISS CHEESE D.MELANOGASTER"/>
    <property type="match status" value="1"/>
</dbReference>